<sequence>MKEQCCLIPGTPTKPERPQTRKGLSWTGLEEEHNEEKHSEEGSCTFNGIESSEFSIDLNKPACSWGDNNAESSHETQAACLVSSGVSSEVPSMKFIIDYGTKASEAYADTIDFVPNDAIMPEKWEEIHTKELSEKVTSKFDFVQDEVMQENCDGIHIKEPDYSERLSSKLNFVPDDAVMQEQENEEIQVKTTRKLKRKRYTPKVVIDDKLTPKPPPKPKKLPKLPKSAAPKEKKPRTRKRFKCFSQLFNDGSPSFKNRDGSPYLRNFRNRDGSPSFKNRDGSPYFRNRDRNP</sequence>
<proteinExistence type="predicted"/>
<gene>
    <name evidence="2" type="ORF">COLO4_30818</name>
</gene>
<keyword evidence="3" id="KW-1185">Reference proteome</keyword>
<evidence type="ECO:0000313" key="2">
    <source>
        <dbReference type="EMBL" id="OMO66043.1"/>
    </source>
</evidence>
<protein>
    <submittedName>
        <fullName evidence="2">Repressor of silencing</fullName>
    </submittedName>
</protein>
<comment type="caution">
    <text evidence="2">The sequence shown here is derived from an EMBL/GenBank/DDBJ whole genome shotgun (WGS) entry which is preliminary data.</text>
</comment>
<feature type="region of interest" description="Disordered" evidence="1">
    <location>
        <begin position="203"/>
        <end position="292"/>
    </location>
</feature>
<accession>A0A1R3H6T9</accession>
<dbReference type="AlphaFoldDB" id="A0A1R3H6T9"/>
<feature type="region of interest" description="Disordered" evidence="1">
    <location>
        <begin position="1"/>
        <end position="44"/>
    </location>
</feature>
<dbReference type="Proteomes" id="UP000187203">
    <property type="component" value="Unassembled WGS sequence"/>
</dbReference>
<feature type="compositionally biased region" description="Basic residues" evidence="1">
    <location>
        <begin position="233"/>
        <end position="242"/>
    </location>
</feature>
<feature type="compositionally biased region" description="Basic and acidic residues" evidence="1">
    <location>
        <begin position="30"/>
        <end position="41"/>
    </location>
</feature>
<dbReference type="OrthoDB" id="10628294at2759"/>
<evidence type="ECO:0000313" key="3">
    <source>
        <dbReference type="Proteomes" id="UP000187203"/>
    </source>
</evidence>
<name>A0A1R3H6T9_9ROSI</name>
<organism evidence="2 3">
    <name type="scientific">Corchorus olitorius</name>
    <dbReference type="NCBI Taxonomy" id="93759"/>
    <lineage>
        <taxon>Eukaryota</taxon>
        <taxon>Viridiplantae</taxon>
        <taxon>Streptophyta</taxon>
        <taxon>Embryophyta</taxon>
        <taxon>Tracheophyta</taxon>
        <taxon>Spermatophyta</taxon>
        <taxon>Magnoliopsida</taxon>
        <taxon>eudicotyledons</taxon>
        <taxon>Gunneridae</taxon>
        <taxon>Pentapetalae</taxon>
        <taxon>rosids</taxon>
        <taxon>malvids</taxon>
        <taxon>Malvales</taxon>
        <taxon>Malvaceae</taxon>
        <taxon>Grewioideae</taxon>
        <taxon>Apeibeae</taxon>
        <taxon>Corchorus</taxon>
    </lineage>
</organism>
<dbReference type="EMBL" id="AWUE01020790">
    <property type="protein sequence ID" value="OMO66043.1"/>
    <property type="molecule type" value="Genomic_DNA"/>
</dbReference>
<evidence type="ECO:0000256" key="1">
    <source>
        <dbReference type="SAM" id="MobiDB-lite"/>
    </source>
</evidence>
<reference evidence="3" key="1">
    <citation type="submission" date="2013-09" db="EMBL/GenBank/DDBJ databases">
        <title>Corchorus olitorius genome sequencing.</title>
        <authorList>
            <person name="Alam M."/>
            <person name="Haque M.S."/>
            <person name="Islam M.S."/>
            <person name="Emdad E.M."/>
            <person name="Islam M.M."/>
            <person name="Ahmed B."/>
            <person name="Halim A."/>
            <person name="Hossen Q.M.M."/>
            <person name="Hossain M.Z."/>
            <person name="Ahmed R."/>
            <person name="Khan M.M."/>
            <person name="Islam R."/>
            <person name="Rashid M.M."/>
            <person name="Khan S.A."/>
            <person name="Rahman M.S."/>
            <person name="Alam M."/>
            <person name="Yahiya A.S."/>
            <person name="Khan M.S."/>
            <person name="Azam M.S."/>
            <person name="Haque T."/>
            <person name="Lashkar M.Z.H."/>
            <person name="Akhand A.I."/>
            <person name="Morshed G."/>
            <person name="Roy S."/>
            <person name="Uddin K.S."/>
            <person name="Rabeya T."/>
            <person name="Hossain A.S."/>
            <person name="Chowdhury A."/>
            <person name="Snigdha A.R."/>
            <person name="Mortoza M.S."/>
            <person name="Matin S.A."/>
            <person name="Hoque S.M.E."/>
            <person name="Islam M.K."/>
            <person name="Roy D.K."/>
            <person name="Haider R."/>
            <person name="Moosa M.M."/>
            <person name="Elias S.M."/>
            <person name="Hasan A.M."/>
            <person name="Jahan S."/>
            <person name="Shafiuddin M."/>
            <person name="Mahmood N."/>
            <person name="Shommy N.S."/>
        </authorList>
    </citation>
    <scope>NUCLEOTIDE SEQUENCE [LARGE SCALE GENOMIC DNA]</scope>
    <source>
        <strain evidence="3">cv. O-4</strain>
    </source>
</reference>
<feature type="compositionally biased region" description="Polar residues" evidence="1">
    <location>
        <begin position="246"/>
        <end position="255"/>
    </location>
</feature>